<name>A0ABU1NMR5_9BURK</name>
<organism evidence="2 3">
    <name type="scientific">Variovorax soli</name>
    <dbReference type="NCBI Taxonomy" id="376815"/>
    <lineage>
        <taxon>Bacteria</taxon>
        <taxon>Pseudomonadati</taxon>
        <taxon>Pseudomonadota</taxon>
        <taxon>Betaproteobacteria</taxon>
        <taxon>Burkholderiales</taxon>
        <taxon>Comamonadaceae</taxon>
        <taxon>Variovorax</taxon>
    </lineage>
</organism>
<accession>A0ABU1NMR5</accession>
<dbReference type="RefSeq" id="WP_309907698.1">
    <property type="nucleotide sequence ID" value="NZ_JAVDRF010000023.1"/>
</dbReference>
<keyword evidence="1" id="KW-1133">Transmembrane helix</keyword>
<evidence type="ECO:0000313" key="2">
    <source>
        <dbReference type="EMBL" id="MDR6539750.1"/>
    </source>
</evidence>
<evidence type="ECO:0000256" key="1">
    <source>
        <dbReference type="SAM" id="Phobius"/>
    </source>
</evidence>
<comment type="caution">
    <text evidence="2">The sequence shown here is derived from an EMBL/GenBank/DDBJ whole genome shotgun (WGS) entry which is preliminary data.</text>
</comment>
<protein>
    <submittedName>
        <fullName evidence="2">Uncharacterized protein</fullName>
    </submittedName>
</protein>
<evidence type="ECO:0000313" key="3">
    <source>
        <dbReference type="Proteomes" id="UP001184230"/>
    </source>
</evidence>
<reference evidence="2 3" key="1">
    <citation type="submission" date="2023-07" db="EMBL/GenBank/DDBJ databases">
        <title>Sorghum-associated microbial communities from plants grown in Nebraska, USA.</title>
        <authorList>
            <person name="Schachtman D."/>
        </authorList>
    </citation>
    <scope>NUCLEOTIDE SEQUENCE [LARGE SCALE GENOMIC DNA]</scope>
    <source>
        <strain evidence="2 3">DS1781</strain>
    </source>
</reference>
<keyword evidence="1" id="KW-0812">Transmembrane</keyword>
<keyword evidence="1" id="KW-0472">Membrane</keyword>
<gene>
    <name evidence="2" type="ORF">J2739_005552</name>
</gene>
<keyword evidence="3" id="KW-1185">Reference proteome</keyword>
<dbReference type="Proteomes" id="UP001184230">
    <property type="component" value="Unassembled WGS sequence"/>
</dbReference>
<dbReference type="EMBL" id="JAVDRF010000023">
    <property type="protein sequence ID" value="MDR6539750.1"/>
    <property type="molecule type" value="Genomic_DNA"/>
</dbReference>
<proteinExistence type="predicted"/>
<sequence>MTPERLGELADAWGSDLRRWPEAERAAAQMLLERDPLAKEFLARVAELDALLDSHAVAPPDALLVQAMLASVPQQHLMGKRKLWHFSLNWWSGAGVAGVGLAGAAAGALVVAMAVTTVPAPAAIERTWAPTAFDSSGTDWSEE</sequence>
<feature type="transmembrane region" description="Helical" evidence="1">
    <location>
        <begin position="88"/>
        <end position="115"/>
    </location>
</feature>